<gene>
    <name evidence="1" type="ORF">FOZ63_013076</name>
</gene>
<reference evidence="1 2" key="1">
    <citation type="submission" date="2020-04" db="EMBL/GenBank/DDBJ databases">
        <title>Perkinsus olseni comparative genomics.</title>
        <authorList>
            <person name="Bogema D.R."/>
        </authorList>
    </citation>
    <scope>NUCLEOTIDE SEQUENCE [LARGE SCALE GENOMIC DNA]</scope>
    <source>
        <strain evidence="1 2">ATCC PRA-207</strain>
    </source>
</reference>
<sequence length="68" mass="7305">VRIGLGQRGNNSHFLRQPGCGQFSKGASIGEGHAPCVVQFGRGETLDRIYGEESYGTRAVFGDGEETF</sequence>
<organism evidence="1 2">
    <name type="scientific">Perkinsus olseni</name>
    <name type="common">Perkinsus atlanticus</name>
    <dbReference type="NCBI Taxonomy" id="32597"/>
    <lineage>
        <taxon>Eukaryota</taxon>
        <taxon>Sar</taxon>
        <taxon>Alveolata</taxon>
        <taxon>Perkinsozoa</taxon>
        <taxon>Perkinsea</taxon>
        <taxon>Perkinsida</taxon>
        <taxon>Perkinsidae</taxon>
        <taxon>Perkinsus</taxon>
    </lineage>
</organism>
<name>A0A7J6SYN1_PEROL</name>
<evidence type="ECO:0000313" key="1">
    <source>
        <dbReference type="EMBL" id="KAF4737871.1"/>
    </source>
</evidence>
<dbReference type="EMBL" id="JABANO010014866">
    <property type="protein sequence ID" value="KAF4737871.1"/>
    <property type="molecule type" value="Genomic_DNA"/>
</dbReference>
<dbReference type="Proteomes" id="UP000553632">
    <property type="component" value="Unassembled WGS sequence"/>
</dbReference>
<evidence type="ECO:0000313" key="2">
    <source>
        <dbReference type="Proteomes" id="UP000553632"/>
    </source>
</evidence>
<feature type="non-terminal residue" evidence="1">
    <location>
        <position position="68"/>
    </location>
</feature>
<keyword evidence="2" id="KW-1185">Reference proteome</keyword>
<protein>
    <submittedName>
        <fullName evidence="1">Uncharacterized protein</fullName>
    </submittedName>
</protein>
<proteinExistence type="predicted"/>
<dbReference type="AlphaFoldDB" id="A0A7J6SYN1"/>
<accession>A0A7J6SYN1</accession>
<feature type="non-terminal residue" evidence="1">
    <location>
        <position position="1"/>
    </location>
</feature>
<comment type="caution">
    <text evidence="1">The sequence shown here is derived from an EMBL/GenBank/DDBJ whole genome shotgun (WGS) entry which is preliminary data.</text>
</comment>